<evidence type="ECO:0000313" key="3">
    <source>
        <dbReference type="EMBL" id="QJX00430.1"/>
    </source>
</evidence>
<accession>A0A6M5Z205</accession>
<protein>
    <recommendedName>
        <fullName evidence="2">DUF4062 domain-containing protein</fullName>
    </recommendedName>
</protein>
<dbReference type="EMBL" id="CP053452">
    <property type="protein sequence ID" value="QJX00430.1"/>
    <property type="molecule type" value="Genomic_DNA"/>
</dbReference>
<proteinExistence type="predicted"/>
<evidence type="ECO:0000259" key="2">
    <source>
        <dbReference type="Pfam" id="PF13271"/>
    </source>
</evidence>
<keyword evidence="4" id="KW-1185">Reference proteome</keyword>
<evidence type="ECO:0000256" key="1">
    <source>
        <dbReference type="SAM" id="MobiDB-lite"/>
    </source>
</evidence>
<feature type="region of interest" description="Disordered" evidence="1">
    <location>
        <begin position="172"/>
        <end position="191"/>
    </location>
</feature>
<dbReference type="InterPro" id="IPR025139">
    <property type="entry name" value="DUF4062"/>
</dbReference>
<feature type="domain" description="DUF4062" evidence="2">
    <location>
        <begin position="10"/>
        <end position="99"/>
    </location>
</feature>
<dbReference type="KEGG" id="ftj:FTUN_8060"/>
<dbReference type="AlphaFoldDB" id="A0A6M5Z205"/>
<dbReference type="Pfam" id="PF13271">
    <property type="entry name" value="DUF4062"/>
    <property type="match status" value="1"/>
</dbReference>
<organism evidence="3 4">
    <name type="scientific">Frigoriglobus tundricola</name>
    <dbReference type="NCBI Taxonomy" id="2774151"/>
    <lineage>
        <taxon>Bacteria</taxon>
        <taxon>Pseudomonadati</taxon>
        <taxon>Planctomycetota</taxon>
        <taxon>Planctomycetia</taxon>
        <taxon>Gemmatales</taxon>
        <taxon>Gemmataceae</taxon>
        <taxon>Frigoriglobus</taxon>
    </lineage>
</organism>
<name>A0A6M5Z205_9BACT</name>
<sequence length="397" mass="44210">MPFSAQVYSVMVASPSDVSEERQAVVDAINDWNALHATEGIVLLPVMWETHATPLTNVRPQQRISDQIVGRSDLLVGLFWTRFGQATGMAESGTLEEINQFDAAGKPTLLYFSSRPVDPNKIDPEQHAKVVEFKKKTYKTALVGSFASVEELRAVLIRDLTNQVRLMQCTLPGPVGGSDDGPAGQGKPRDPLDELQKITEIICLHKDRKITPRLVRQYRELLGLGNAEAVLMDPVTAGAVGPNGFQIGYTSEGDKVEWIIDEEVDGGTWPLLLRRNDAMIHKAYQEFWDKVWWNRHQNWLYRLKTGEEELTDDQKPVLKKAKDAAARIEKKYGKKKSGVGRFRMGTAQRANVSTLLGTRIRVGRIARHMIPSACLVTCQSSCDPTAAGVSRSVFVRD</sequence>
<reference evidence="4" key="1">
    <citation type="submission" date="2020-05" db="EMBL/GenBank/DDBJ databases">
        <title>Frigoriglobus tundricola gen. nov., sp. nov., a psychrotolerant cellulolytic planctomycete of the family Gemmataceae with two divergent copies of 16S rRNA gene.</title>
        <authorList>
            <person name="Kulichevskaya I.S."/>
            <person name="Ivanova A.A."/>
            <person name="Naumoff D.G."/>
            <person name="Beletsky A.V."/>
            <person name="Rijpstra W.I.C."/>
            <person name="Sinninghe Damste J.S."/>
            <person name="Mardanov A.V."/>
            <person name="Ravin N.V."/>
            <person name="Dedysh S.N."/>
        </authorList>
    </citation>
    <scope>NUCLEOTIDE SEQUENCE [LARGE SCALE GENOMIC DNA]</scope>
    <source>
        <strain evidence="4">PL17</strain>
    </source>
</reference>
<gene>
    <name evidence="3" type="ORF">FTUN_8060</name>
</gene>
<evidence type="ECO:0000313" key="4">
    <source>
        <dbReference type="Proteomes" id="UP000503447"/>
    </source>
</evidence>
<dbReference type="Proteomes" id="UP000503447">
    <property type="component" value="Chromosome"/>
</dbReference>
<dbReference type="RefSeq" id="WP_227254618.1">
    <property type="nucleotide sequence ID" value="NZ_CP053452.2"/>
</dbReference>